<organism evidence="1">
    <name type="scientific">Siphoviridae sp. ctvbt38</name>
    <dbReference type="NCBI Taxonomy" id="2825722"/>
    <lineage>
        <taxon>Viruses</taxon>
        <taxon>Duplodnaviria</taxon>
        <taxon>Heunggongvirae</taxon>
        <taxon>Uroviricota</taxon>
        <taxon>Caudoviricetes</taxon>
    </lineage>
</organism>
<reference evidence="1" key="1">
    <citation type="journal article" date="2021" name="Proc. Natl. Acad. Sci. U.S.A.">
        <title>A Catalog of Tens of Thousands of Viruses from Human Metagenomes Reveals Hidden Associations with Chronic Diseases.</title>
        <authorList>
            <person name="Tisza M.J."/>
            <person name="Buck C.B."/>
        </authorList>
    </citation>
    <scope>NUCLEOTIDE SEQUENCE</scope>
    <source>
        <strain evidence="1">Ctvbt38</strain>
    </source>
</reference>
<dbReference type="EMBL" id="BK015401">
    <property type="protein sequence ID" value="DAE05046.1"/>
    <property type="molecule type" value="Genomic_DNA"/>
</dbReference>
<protein>
    <submittedName>
        <fullName evidence="1">Uncharacterized protein</fullName>
    </submittedName>
</protein>
<accession>A0A8S5PD93</accession>
<sequence>MNTSAFYWNLNNASSNRNRNISSQLVNAQISLETPRQKWRGVLINQCTEN</sequence>
<name>A0A8S5PD93_9CAUD</name>
<evidence type="ECO:0000313" key="1">
    <source>
        <dbReference type="EMBL" id="DAE05046.1"/>
    </source>
</evidence>
<proteinExistence type="predicted"/>